<keyword evidence="9" id="KW-0131">Cell cycle</keyword>
<keyword evidence="8" id="KW-0206">Cytoskeleton</keyword>
<dbReference type="Pfam" id="PF15678">
    <property type="entry name" value="SPICE"/>
    <property type="match status" value="1"/>
</dbReference>
<evidence type="ECO:0000256" key="8">
    <source>
        <dbReference type="ARBA" id="ARBA00023212"/>
    </source>
</evidence>
<name>R0JQH3_ANAPL</name>
<evidence type="ECO:0000256" key="5">
    <source>
        <dbReference type="ARBA" id="ARBA00022618"/>
    </source>
</evidence>
<evidence type="ECO:0000256" key="2">
    <source>
        <dbReference type="ARBA" id="ARBA00004186"/>
    </source>
</evidence>
<reference evidence="12" key="1">
    <citation type="journal article" date="2013" name="Nat. Genet.">
        <title>The duck genome and transcriptome provide insight into an avian influenza virus reservoir species.</title>
        <authorList>
            <person name="Huang Y."/>
            <person name="Li Y."/>
            <person name="Burt D.W."/>
            <person name="Chen H."/>
            <person name="Zhang Y."/>
            <person name="Qian W."/>
            <person name="Kim H."/>
            <person name="Gan S."/>
            <person name="Zhao Y."/>
            <person name="Li J."/>
            <person name="Yi K."/>
            <person name="Feng H."/>
            <person name="Zhu P."/>
            <person name="Li B."/>
            <person name="Liu Q."/>
            <person name="Fairley S."/>
            <person name="Magor K.E."/>
            <person name="Du Z."/>
            <person name="Hu X."/>
            <person name="Goodman L."/>
            <person name="Tafer H."/>
            <person name="Vignal A."/>
            <person name="Lee T."/>
            <person name="Kim K.W."/>
            <person name="Sheng Z."/>
            <person name="An Y."/>
            <person name="Searle S."/>
            <person name="Herrero J."/>
            <person name="Groenen M.A."/>
            <person name="Crooijmans R.P."/>
            <person name="Faraut T."/>
            <person name="Cai Q."/>
            <person name="Webster R.G."/>
            <person name="Aldridge J.R."/>
            <person name="Warren W.C."/>
            <person name="Bartschat S."/>
            <person name="Kehr S."/>
            <person name="Marz M."/>
            <person name="Stadler P.F."/>
            <person name="Smith J."/>
            <person name="Kraus R.H."/>
            <person name="Zhao Y."/>
            <person name="Ren L."/>
            <person name="Fei J."/>
            <person name="Morisson M."/>
            <person name="Kaiser P."/>
            <person name="Griffin D.K."/>
            <person name="Rao M."/>
            <person name="Pitel F."/>
            <person name="Wang J."/>
            <person name="Li N."/>
        </authorList>
    </citation>
    <scope>NUCLEOTIDE SEQUENCE [LARGE SCALE GENOMIC DNA]</scope>
</reference>
<dbReference type="GO" id="GO:0046599">
    <property type="term" value="P:regulation of centriole replication"/>
    <property type="evidence" value="ECO:0007669"/>
    <property type="project" value="TreeGrafter"/>
</dbReference>
<dbReference type="GO" id="GO:0051301">
    <property type="term" value="P:cell division"/>
    <property type="evidence" value="ECO:0007669"/>
    <property type="project" value="UniProtKB-KW"/>
</dbReference>
<evidence type="ECO:0000256" key="7">
    <source>
        <dbReference type="ARBA" id="ARBA00023054"/>
    </source>
</evidence>
<dbReference type="InterPro" id="IPR031387">
    <property type="entry name" value="SPICE1"/>
</dbReference>
<dbReference type="GO" id="GO:0005819">
    <property type="term" value="C:spindle"/>
    <property type="evidence" value="ECO:0007669"/>
    <property type="project" value="UniProtKB-SubCell"/>
</dbReference>
<evidence type="ECO:0000256" key="1">
    <source>
        <dbReference type="ARBA" id="ARBA00004114"/>
    </source>
</evidence>
<dbReference type="PANTHER" id="PTHR31167:SF3">
    <property type="entry name" value="SPINDLE AND CENTRIOLE-ASSOCIATED PROTEIN 1"/>
    <property type="match status" value="1"/>
</dbReference>
<evidence type="ECO:0000313" key="11">
    <source>
        <dbReference type="EMBL" id="EOA99625.1"/>
    </source>
</evidence>
<dbReference type="GO" id="GO:0005814">
    <property type="term" value="C:centriole"/>
    <property type="evidence" value="ECO:0007669"/>
    <property type="project" value="UniProtKB-SubCell"/>
</dbReference>
<dbReference type="EMBL" id="KB743297">
    <property type="protein sequence ID" value="EOA99625.1"/>
    <property type="molecule type" value="Genomic_DNA"/>
</dbReference>
<evidence type="ECO:0000256" key="4">
    <source>
        <dbReference type="ARBA" id="ARBA00022490"/>
    </source>
</evidence>
<sequence length="88" mass="10450">MSKAWGCERLGSTVHDLTVHRATPEDILRRHEIHKSKNKALVHLELQEKALKRKCKKQKQLDPDSLEKRKLALMRELDFICVYVRYLQ</sequence>
<comment type="subcellular location">
    <subcellularLocation>
        <location evidence="1">Cytoplasm</location>
        <location evidence="1">Cytoskeleton</location>
        <location evidence="1">Microtubule organizing center</location>
        <location evidence="1">Centrosome</location>
        <location evidence="1">Centriole</location>
    </subcellularLocation>
    <subcellularLocation>
        <location evidence="2">Cytoplasm</location>
        <location evidence="2">Cytoskeleton</location>
        <location evidence="2">Spindle</location>
    </subcellularLocation>
</comment>
<protein>
    <recommendedName>
        <fullName evidence="3">Spindle and centriole-associated protein 1</fullName>
    </recommendedName>
    <alternativeName>
        <fullName evidence="10">Coiled-coil domain-containing protein 52</fullName>
    </alternativeName>
</protein>
<keyword evidence="7" id="KW-0175">Coiled coil</keyword>
<proteinExistence type="predicted"/>
<dbReference type="AlphaFoldDB" id="R0JQH3"/>
<dbReference type="GO" id="GO:0090307">
    <property type="term" value="P:mitotic spindle assembly"/>
    <property type="evidence" value="ECO:0007669"/>
    <property type="project" value="InterPro"/>
</dbReference>
<keyword evidence="6" id="KW-0498">Mitosis</keyword>
<keyword evidence="12" id="KW-1185">Reference proteome</keyword>
<keyword evidence="4" id="KW-0963">Cytoplasm</keyword>
<evidence type="ECO:0000256" key="10">
    <source>
        <dbReference type="ARBA" id="ARBA00030722"/>
    </source>
</evidence>
<dbReference type="PANTHER" id="PTHR31167">
    <property type="entry name" value="SPINDLE AND CENTRIOLE ASSOCIATED PROTEIN 1 SPICE1"/>
    <property type="match status" value="1"/>
</dbReference>
<evidence type="ECO:0000256" key="3">
    <source>
        <dbReference type="ARBA" id="ARBA00018313"/>
    </source>
</evidence>
<dbReference type="GO" id="GO:0051310">
    <property type="term" value="P:metaphase chromosome alignment"/>
    <property type="evidence" value="ECO:0007669"/>
    <property type="project" value="TreeGrafter"/>
</dbReference>
<accession>R0JQH3</accession>
<organism evidence="11 12">
    <name type="scientific">Anas platyrhynchos</name>
    <name type="common">Mallard</name>
    <name type="synonym">Anas boschas</name>
    <dbReference type="NCBI Taxonomy" id="8839"/>
    <lineage>
        <taxon>Eukaryota</taxon>
        <taxon>Metazoa</taxon>
        <taxon>Chordata</taxon>
        <taxon>Craniata</taxon>
        <taxon>Vertebrata</taxon>
        <taxon>Euteleostomi</taxon>
        <taxon>Archelosauria</taxon>
        <taxon>Archosauria</taxon>
        <taxon>Dinosauria</taxon>
        <taxon>Saurischia</taxon>
        <taxon>Theropoda</taxon>
        <taxon>Coelurosauria</taxon>
        <taxon>Aves</taxon>
        <taxon>Neognathae</taxon>
        <taxon>Galloanserae</taxon>
        <taxon>Anseriformes</taxon>
        <taxon>Anatidae</taxon>
        <taxon>Anatinae</taxon>
        <taxon>Anas</taxon>
    </lineage>
</organism>
<evidence type="ECO:0000256" key="9">
    <source>
        <dbReference type="ARBA" id="ARBA00023306"/>
    </source>
</evidence>
<evidence type="ECO:0000313" key="12">
    <source>
        <dbReference type="Proteomes" id="UP000296049"/>
    </source>
</evidence>
<gene>
    <name evidence="11" type="ORF">Anapl_14790</name>
</gene>
<dbReference type="Proteomes" id="UP000296049">
    <property type="component" value="Unassembled WGS sequence"/>
</dbReference>
<keyword evidence="5" id="KW-0132">Cell division</keyword>
<dbReference type="GO" id="GO:0005813">
    <property type="term" value="C:centrosome"/>
    <property type="evidence" value="ECO:0007669"/>
    <property type="project" value="TreeGrafter"/>
</dbReference>
<evidence type="ECO:0000256" key="6">
    <source>
        <dbReference type="ARBA" id="ARBA00022776"/>
    </source>
</evidence>